<gene>
    <name evidence="3" type="ORF">C7447_102125</name>
</gene>
<accession>A0A5S5DSA1</accession>
<dbReference type="RefSeq" id="WP_148869621.1">
    <property type="nucleotide sequence ID" value="NZ_VNIA01000002.1"/>
</dbReference>
<feature type="transmembrane region" description="Helical" evidence="1">
    <location>
        <begin position="114"/>
        <end position="139"/>
    </location>
</feature>
<dbReference type="GO" id="GO:0003677">
    <property type="term" value="F:DNA binding"/>
    <property type="evidence" value="ECO:0007669"/>
    <property type="project" value="InterPro"/>
</dbReference>
<dbReference type="SMART" id="SM00850">
    <property type="entry name" value="LytTR"/>
    <property type="match status" value="1"/>
</dbReference>
<comment type="caution">
    <text evidence="3">The sequence shown here is derived from an EMBL/GenBank/DDBJ whole genome shotgun (WGS) entry which is preliminary data.</text>
</comment>
<evidence type="ECO:0000259" key="2">
    <source>
        <dbReference type="PROSITE" id="PS50930"/>
    </source>
</evidence>
<proteinExistence type="predicted"/>
<dbReference type="OrthoDB" id="1118393at2"/>
<keyword evidence="4" id="KW-1185">Reference proteome</keyword>
<protein>
    <submittedName>
        <fullName evidence="3">LytTR family transcriptional regulator</fullName>
    </submittedName>
</protein>
<dbReference type="Proteomes" id="UP000323136">
    <property type="component" value="Unassembled WGS sequence"/>
</dbReference>
<keyword evidence="1" id="KW-0472">Membrane</keyword>
<dbReference type="Pfam" id="PF04397">
    <property type="entry name" value="LytTR"/>
    <property type="match status" value="1"/>
</dbReference>
<reference evidence="3 4" key="1">
    <citation type="submission" date="2019-07" db="EMBL/GenBank/DDBJ databases">
        <title>Genomic Encyclopedia of Type Strains, Phase IV (KMG-IV): sequencing the most valuable type-strain genomes for metagenomic binning, comparative biology and taxonomic classification.</title>
        <authorList>
            <person name="Goeker M."/>
        </authorList>
    </citation>
    <scope>NUCLEOTIDE SEQUENCE [LARGE SCALE GENOMIC DNA]</scope>
    <source>
        <strain evidence="3 4">DSM 18961</strain>
    </source>
</reference>
<dbReference type="PANTHER" id="PTHR37299">
    <property type="entry name" value="TRANSCRIPTIONAL REGULATOR-RELATED"/>
    <property type="match status" value="1"/>
</dbReference>
<evidence type="ECO:0000313" key="3">
    <source>
        <dbReference type="EMBL" id="TYP98810.1"/>
    </source>
</evidence>
<organism evidence="3 4">
    <name type="scientific">Tenacibaculum adriaticum</name>
    <dbReference type="NCBI Taxonomy" id="413713"/>
    <lineage>
        <taxon>Bacteria</taxon>
        <taxon>Pseudomonadati</taxon>
        <taxon>Bacteroidota</taxon>
        <taxon>Flavobacteriia</taxon>
        <taxon>Flavobacteriales</taxon>
        <taxon>Flavobacteriaceae</taxon>
        <taxon>Tenacibaculum</taxon>
    </lineage>
</organism>
<feature type="transmembrane region" description="Helical" evidence="1">
    <location>
        <begin position="85"/>
        <end position="102"/>
    </location>
</feature>
<dbReference type="InterPro" id="IPR007492">
    <property type="entry name" value="LytTR_DNA-bd_dom"/>
</dbReference>
<dbReference type="EMBL" id="VNIA01000002">
    <property type="protein sequence ID" value="TYP98810.1"/>
    <property type="molecule type" value="Genomic_DNA"/>
</dbReference>
<evidence type="ECO:0000313" key="4">
    <source>
        <dbReference type="Proteomes" id="UP000323136"/>
    </source>
</evidence>
<dbReference type="Gene3D" id="2.40.50.1020">
    <property type="entry name" value="LytTr DNA-binding domain"/>
    <property type="match status" value="1"/>
</dbReference>
<dbReference type="AlphaFoldDB" id="A0A5S5DSA1"/>
<dbReference type="PANTHER" id="PTHR37299:SF1">
    <property type="entry name" value="STAGE 0 SPORULATION PROTEIN A HOMOLOG"/>
    <property type="match status" value="1"/>
</dbReference>
<dbReference type="PROSITE" id="PS50930">
    <property type="entry name" value="HTH_LYTTR"/>
    <property type="match status" value="1"/>
</dbReference>
<sequence length="263" mass="31180">MVTKGILNNNYRYLKDWKSKIKVMFIVFSITSFIILFLEPFKTDDSSKFIVLGYSICTLISYLLVLFFEDYLFKKQQLWLVKNEITVFLSLFILSAISVYWYDVTIIKKQSFYWNHLLAFTLKITIPFGVLLIPLIAFLRYHFGKIYELLNQYIVTLKGSNKSDFLEIDQRDIFYIKSSNNYIEVKYLNSEREPQMKLIRCTLAEAYKQLPFFLKSHRSYLVNPNKIKSVEGTQKKATLQLKNLQEEIPVSKSYYNSIKSKIK</sequence>
<dbReference type="InterPro" id="IPR046947">
    <property type="entry name" value="LytR-like"/>
</dbReference>
<feature type="transmembrane region" description="Helical" evidence="1">
    <location>
        <begin position="50"/>
        <end position="73"/>
    </location>
</feature>
<feature type="transmembrane region" description="Helical" evidence="1">
    <location>
        <begin position="21"/>
        <end position="38"/>
    </location>
</feature>
<feature type="domain" description="HTH LytTR-type" evidence="2">
    <location>
        <begin position="168"/>
        <end position="263"/>
    </location>
</feature>
<keyword evidence="1" id="KW-0812">Transmembrane</keyword>
<name>A0A5S5DSA1_9FLAO</name>
<evidence type="ECO:0000256" key="1">
    <source>
        <dbReference type="SAM" id="Phobius"/>
    </source>
</evidence>
<dbReference type="GO" id="GO:0000156">
    <property type="term" value="F:phosphorelay response regulator activity"/>
    <property type="evidence" value="ECO:0007669"/>
    <property type="project" value="InterPro"/>
</dbReference>
<keyword evidence="1" id="KW-1133">Transmembrane helix</keyword>